<evidence type="ECO:0000313" key="2">
    <source>
        <dbReference type="EMBL" id="OSX57792.1"/>
    </source>
</evidence>
<feature type="non-terminal residue" evidence="2">
    <location>
        <position position="1"/>
    </location>
</feature>
<dbReference type="GO" id="GO:0007004">
    <property type="term" value="P:telomere maintenance via telomerase"/>
    <property type="evidence" value="ECO:0007669"/>
    <property type="project" value="TreeGrafter"/>
</dbReference>
<dbReference type="AlphaFoldDB" id="A0A1X6MNM7"/>
<dbReference type="PANTHER" id="PTHR12066:SF0">
    <property type="entry name" value="TELOMERASE REVERSE TRANSCRIPTASE"/>
    <property type="match status" value="1"/>
</dbReference>
<dbReference type="PANTHER" id="PTHR12066">
    <property type="entry name" value="TELOMERASE REVERSE TRANSCRIPTASE"/>
    <property type="match status" value="1"/>
</dbReference>
<keyword evidence="1" id="KW-0460">Magnesium</keyword>
<keyword evidence="1" id="KW-0695">RNA-directed DNA polymerase</keyword>
<comment type="similarity">
    <text evidence="1">Belongs to the reverse transcriptase family. Telomerase subfamily.</text>
</comment>
<reference evidence="2 3" key="1">
    <citation type="submission" date="2017-04" db="EMBL/GenBank/DDBJ databases">
        <title>Genome Sequence of the Model Brown-Rot Fungus Postia placenta SB12.</title>
        <authorList>
            <consortium name="DOE Joint Genome Institute"/>
            <person name="Gaskell J."/>
            <person name="Kersten P."/>
            <person name="Larrondo L.F."/>
            <person name="Canessa P."/>
            <person name="Martinez D."/>
            <person name="Hibbett D."/>
            <person name="Schmoll M."/>
            <person name="Kubicek C.P."/>
            <person name="Martinez A.T."/>
            <person name="Yadav J."/>
            <person name="Master E."/>
            <person name="Magnuson J.K."/>
            <person name="James T."/>
            <person name="Yaver D."/>
            <person name="Berka R."/>
            <person name="Labutti K."/>
            <person name="Lipzen A."/>
            <person name="Aerts A."/>
            <person name="Barry K."/>
            <person name="Henrissat B."/>
            <person name="Blanchette R."/>
            <person name="Grigoriev I."/>
            <person name="Cullen D."/>
        </authorList>
    </citation>
    <scope>NUCLEOTIDE SEQUENCE [LARGE SCALE GENOMIC DNA]</scope>
    <source>
        <strain evidence="2 3">MAD-698-R-SB12</strain>
    </source>
</reference>
<proteinExistence type="inferred from homology"/>
<dbReference type="InterPro" id="IPR003545">
    <property type="entry name" value="Telomerase_RT"/>
</dbReference>
<evidence type="ECO:0000313" key="3">
    <source>
        <dbReference type="Proteomes" id="UP000194127"/>
    </source>
</evidence>
<keyword evidence="1" id="KW-0479">Metal-binding</keyword>
<dbReference type="OrthoDB" id="289721at2759"/>
<keyword evidence="1" id="KW-0548">Nucleotidyltransferase</keyword>
<comment type="function">
    <text evidence="1">Telomerase is a ribonucleoprotein enzyme essential for the replication of chromosome termini in most eukaryotes. It elongates telomeres. It is a reverse transcriptase that adds simple sequence repeats to chromosome ends by copying a template sequence within the RNA component of the enzyme.</text>
</comment>
<keyword evidence="1" id="KW-0808">Transferase</keyword>
<protein>
    <recommendedName>
        <fullName evidence="1">Telomerase reverse transcriptase</fullName>
        <ecNumber evidence="1">2.7.7.49</ecNumber>
    </recommendedName>
    <alternativeName>
        <fullName evidence="1">Telomerase catalytic subunit</fullName>
    </alternativeName>
</protein>
<comment type="subcellular location">
    <subcellularLocation>
        <location evidence="1">Nucleus</location>
    </subcellularLocation>
    <subcellularLocation>
        <location evidence="1">Chromosome</location>
        <location evidence="1">Telomere</location>
    </subcellularLocation>
</comment>
<dbReference type="Proteomes" id="UP000194127">
    <property type="component" value="Unassembled WGS sequence"/>
</dbReference>
<dbReference type="GO" id="GO:0003720">
    <property type="term" value="F:telomerase activity"/>
    <property type="evidence" value="ECO:0007669"/>
    <property type="project" value="InterPro"/>
</dbReference>
<dbReference type="EC" id="2.7.7.49" evidence="1"/>
<accession>A0A1X6MNM7</accession>
<dbReference type="RefSeq" id="XP_024334586.1">
    <property type="nucleotide sequence ID" value="XM_024483492.1"/>
</dbReference>
<keyword evidence="1" id="KW-0539">Nucleus</keyword>
<keyword evidence="3" id="KW-1185">Reference proteome</keyword>
<keyword evidence="1" id="KW-0779">Telomere</keyword>
<dbReference type="GO" id="GO:0000333">
    <property type="term" value="C:telomerase catalytic core complex"/>
    <property type="evidence" value="ECO:0007669"/>
    <property type="project" value="TreeGrafter"/>
</dbReference>
<keyword evidence="1" id="KW-0158">Chromosome</keyword>
<dbReference type="GO" id="GO:0046872">
    <property type="term" value="F:metal ion binding"/>
    <property type="evidence" value="ECO:0007669"/>
    <property type="project" value="UniProtKB-KW"/>
</dbReference>
<dbReference type="GO" id="GO:0042162">
    <property type="term" value="F:telomeric DNA binding"/>
    <property type="evidence" value="ECO:0007669"/>
    <property type="project" value="TreeGrafter"/>
</dbReference>
<dbReference type="GO" id="GO:0000781">
    <property type="term" value="C:chromosome, telomeric region"/>
    <property type="evidence" value="ECO:0007669"/>
    <property type="project" value="UniProtKB-SubCell"/>
</dbReference>
<gene>
    <name evidence="2" type="ORF">POSPLADRAFT_1118271</name>
</gene>
<evidence type="ECO:0000256" key="1">
    <source>
        <dbReference type="RuleBase" id="RU365061"/>
    </source>
</evidence>
<dbReference type="STRING" id="670580.A0A1X6MNM7"/>
<dbReference type="EMBL" id="KZ110607">
    <property type="protein sequence ID" value="OSX57792.1"/>
    <property type="molecule type" value="Genomic_DNA"/>
</dbReference>
<name>A0A1X6MNM7_9APHY</name>
<comment type="catalytic activity">
    <reaction evidence="1">
        <text>DNA(n) + a 2'-deoxyribonucleoside 5'-triphosphate = DNA(n+1) + diphosphate</text>
        <dbReference type="Rhea" id="RHEA:22508"/>
        <dbReference type="Rhea" id="RHEA-COMP:17339"/>
        <dbReference type="Rhea" id="RHEA-COMP:17340"/>
        <dbReference type="ChEBI" id="CHEBI:33019"/>
        <dbReference type="ChEBI" id="CHEBI:61560"/>
        <dbReference type="ChEBI" id="CHEBI:173112"/>
        <dbReference type="EC" id="2.7.7.49"/>
    </reaction>
</comment>
<organism evidence="2 3">
    <name type="scientific">Postia placenta MAD-698-R-SB12</name>
    <dbReference type="NCBI Taxonomy" id="670580"/>
    <lineage>
        <taxon>Eukaryota</taxon>
        <taxon>Fungi</taxon>
        <taxon>Dikarya</taxon>
        <taxon>Basidiomycota</taxon>
        <taxon>Agaricomycotina</taxon>
        <taxon>Agaricomycetes</taxon>
        <taxon>Polyporales</taxon>
        <taxon>Adustoporiaceae</taxon>
        <taxon>Rhodonia</taxon>
    </lineage>
</organism>
<dbReference type="GO" id="GO:0070034">
    <property type="term" value="F:telomerase RNA binding"/>
    <property type="evidence" value="ECO:0007669"/>
    <property type="project" value="TreeGrafter"/>
</dbReference>
<dbReference type="GeneID" id="36328441"/>
<feature type="non-terminal residue" evidence="2">
    <location>
        <position position="59"/>
    </location>
</feature>
<sequence>LTNYFVNTIVTALESPEWETLFLKIGEDAMFHLFTETSVFVPLPNECLCQMIGEPIIHL</sequence>